<dbReference type="PROSITE" id="PS50023">
    <property type="entry name" value="LIM_DOMAIN_2"/>
    <property type="match status" value="2"/>
</dbReference>
<feature type="domain" description="LIM zinc-binding" evidence="8">
    <location>
        <begin position="417"/>
        <end position="475"/>
    </location>
</feature>
<feature type="domain" description="PDZ" evidence="9">
    <location>
        <begin position="10"/>
        <end position="85"/>
    </location>
</feature>
<dbReference type="Proteomes" id="UP000001645">
    <property type="component" value="Chromosome 4"/>
</dbReference>
<dbReference type="InterPro" id="IPR001781">
    <property type="entry name" value="Znf_LIM"/>
</dbReference>
<feature type="compositionally biased region" description="Polar residues" evidence="7">
    <location>
        <begin position="315"/>
        <end position="329"/>
    </location>
</feature>
<dbReference type="GO" id="GO:0003779">
    <property type="term" value="F:actin binding"/>
    <property type="evidence" value="ECO:0007669"/>
    <property type="project" value="TreeGrafter"/>
</dbReference>
<evidence type="ECO:0000256" key="7">
    <source>
        <dbReference type="SAM" id="MobiDB-lite"/>
    </source>
</evidence>
<dbReference type="GO" id="GO:0046872">
    <property type="term" value="F:metal ion binding"/>
    <property type="evidence" value="ECO:0007669"/>
    <property type="project" value="UniProtKB-KW"/>
</dbReference>
<feature type="domain" description="LIM zinc-binding" evidence="8">
    <location>
        <begin position="476"/>
        <end position="535"/>
    </location>
</feature>
<dbReference type="Pfam" id="PF00412">
    <property type="entry name" value="LIM"/>
    <property type="match status" value="3"/>
</dbReference>
<dbReference type="InterPro" id="IPR036034">
    <property type="entry name" value="PDZ_sf"/>
</dbReference>
<dbReference type="InParanoid" id="A0A803Y6H0"/>
<dbReference type="AlphaFoldDB" id="A0A803Y6H0"/>
<evidence type="ECO:0000256" key="1">
    <source>
        <dbReference type="ARBA" id="ARBA00004496"/>
    </source>
</evidence>
<dbReference type="GeneTree" id="ENSGT00940000155292"/>
<sequence>MSNYSVSLVGPAPWGFRLQGGKDFNMPLSISRLNDGGKAARAHVGIGDVVLTIDGISTDGMTHLEAQNKIKACTGNLNMTLQRVASATKPDLIHVPKGEPKEVVKPVPVASAAASKVTAMASVAYNKTPRPFGAVTSSKVTSIPSPSSAFTPAQAAPMLPTPAPFAAPGLHVNAKPNADGRPPTPSTAKPAVNVPRQPATHNAAPGGHVGDSTQELAEGLRRGFRENQGDNKQQNGPPRKHIVDTYTEFYHTPTHSDASKKRLIEDTEDWHPRTGTTQSRSFRILAQITGTDHMKEPEHEGSKKSNDSMEPTPPATHTATSVRNVSASHESPDPRPTPTNNATSPSVPKLTGPPSGAKYSGWQPPSQAAPASGWTSNSIKTFGTTAPSQKFETAPQLTEQDTLVQRAEHIPAGKRTPMCAQCNQVIRGPFLVALGKSWHPEEFNCAHCKTSMAYIGFVEEKGALYCEVCYEKFFAPECSKCQKKILGEVINALKQTWHVSCFVCVACHNPIRNNVFHLEDGDPYCEMDYYALFGTMCHGCEFPIEAGDRFLEALGHTWHDTCFVCSVSKAILLFKQSHGGSTCANLTDRGVTAKMPFSPQNPNKKHFHSYLEGMLLL</sequence>
<reference evidence="10" key="2">
    <citation type="submission" date="2025-08" db="UniProtKB">
        <authorList>
            <consortium name="Ensembl"/>
        </authorList>
    </citation>
    <scope>IDENTIFICATION</scope>
</reference>
<dbReference type="SUPFAM" id="SSF50156">
    <property type="entry name" value="PDZ domain-like"/>
    <property type="match status" value="1"/>
</dbReference>
<dbReference type="SUPFAM" id="SSF57716">
    <property type="entry name" value="Glucocorticoid receptor-like (DNA-binding domain)"/>
    <property type="match status" value="3"/>
</dbReference>
<name>A0A803Y6H0_MELGA</name>
<evidence type="ECO:0000259" key="9">
    <source>
        <dbReference type="PROSITE" id="PS50106"/>
    </source>
</evidence>
<feature type="compositionally biased region" description="Polar residues" evidence="7">
    <location>
        <begin position="373"/>
        <end position="400"/>
    </location>
</feature>
<dbReference type="PROSITE" id="PS50106">
    <property type="entry name" value="PDZ"/>
    <property type="match status" value="1"/>
</dbReference>
<reference evidence="10 11" key="1">
    <citation type="journal article" date="2010" name="PLoS Biol.">
        <title>Multi-platform next-generation sequencing of the domestic turkey (Meleagris gallopavo): genome assembly and analysis.</title>
        <authorList>
            <person name="Dalloul R.A."/>
            <person name="Long J.A."/>
            <person name="Zimin A.V."/>
            <person name="Aslam L."/>
            <person name="Beal K."/>
            <person name="Blomberg L.A."/>
            <person name="Bouffard P."/>
            <person name="Burt D.W."/>
            <person name="Crasta O."/>
            <person name="Crooijmans R.P."/>
            <person name="Cooper K."/>
            <person name="Coulombe R.A."/>
            <person name="De S."/>
            <person name="Delany M.E."/>
            <person name="Dodgson J.B."/>
            <person name="Dong J.J."/>
            <person name="Evans C."/>
            <person name="Frederickson K.M."/>
            <person name="Flicek P."/>
            <person name="Florea L."/>
            <person name="Folkerts O."/>
            <person name="Groenen M.A."/>
            <person name="Harkins T.T."/>
            <person name="Herrero J."/>
            <person name="Hoffmann S."/>
            <person name="Megens H.J."/>
            <person name="Jiang A."/>
            <person name="de Jong P."/>
            <person name="Kaiser P."/>
            <person name="Kim H."/>
            <person name="Kim K.W."/>
            <person name="Kim S."/>
            <person name="Langenberger D."/>
            <person name="Lee M.K."/>
            <person name="Lee T."/>
            <person name="Mane S."/>
            <person name="Marcais G."/>
            <person name="Marz M."/>
            <person name="McElroy A.P."/>
            <person name="Modise T."/>
            <person name="Nefedov M."/>
            <person name="Notredame C."/>
            <person name="Paton I.R."/>
            <person name="Payne W.S."/>
            <person name="Pertea G."/>
            <person name="Prickett D."/>
            <person name="Puiu D."/>
            <person name="Qioa D."/>
            <person name="Raineri E."/>
            <person name="Ruffier M."/>
            <person name="Salzberg S.L."/>
            <person name="Schatz M.C."/>
            <person name="Scheuring C."/>
            <person name="Schmidt C.J."/>
            <person name="Schroeder S."/>
            <person name="Searle S.M."/>
            <person name="Smith E.J."/>
            <person name="Smith J."/>
            <person name="Sonstegard T.S."/>
            <person name="Stadler P.F."/>
            <person name="Tafer H."/>
            <person name="Tu Z.J."/>
            <person name="Van Tassell C.P."/>
            <person name="Vilella A.J."/>
            <person name="Williams K.P."/>
            <person name="Yorke J.A."/>
            <person name="Zhang L."/>
            <person name="Zhang H.B."/>
            <person name="Zhang X."/>
            <person name="Zhang Y."/>
            <person name="Reed K.M."/>
        </authorList>
    </citation>
    <scope>NUCLEOTIDE SEQUENCE [LARGE SCALE GENOMIC DNA]</scope>
</reference>
<dbReference type="Gene3D" id="2.30.42.10">
    <property type="match status" value="1"/>
</dbReference>
<dbReference type="GO" id="GO:0005912">
    <property type="term" value="C:adherens junction"/>
    <property type="evidence" value="ECO:0007669"/>
    <property type="project" value="TreeGrafter"/>
</dbReference>
<dbReference type="Pfam" id="PF00595">
    <property type="entry name" value="PDZ"/>
    <property type="match status" value="1"/>
</dbReference>
<protein>
    <submittedName>
        <fullName evidence="10">PDZ and LIM domain 5</fullName>
    </submittedName>
</protein>
<dbReference type="Ensembl" id="ENSMGAT00000023848.1">
    <property type="protein sequence ID" value="ENSMGAP00000027367.1"/>
    <property type="gene ID" value="ENSMGAG00000011086.3"/>
</dbReference>
<dbReference type="CDD" id="cd09453">
    <property type="entry name" value="LIM1_ENH"/>
    <property type="match status" value="1"/>
</dbReference>
<dbReference type="Bgee" id="ENSMGAG00000011086">
    <property type="expression patterns" value="Expressed in pectoralis major and 17 other cell types or tissues"/>
</dbReference>
<keyword evidence="4 6" id="KW-0862">Zinc</keyword>
<dbReference type="GO" id="GO:0061061">
    <property type="term" value="P:muscle structure development"/>
    <property type="evidence" value="ECO:0007669"/>
    <property type="project" value="TreeGrafter"/>
</dbReference>
<dbReference type="GO" id="GO:0030018">
    <property type="term" value="C:Z disc"/>
    <property type="evidence" value="ECO:0007669"/>
    <property type="project" value="TreeGrafter"/>
</dbReference>
<dbReference type="GO" id="GO:0030036">
    <property type="term" value="P:actin cytoskeleton organization"/>
    <property type="evidence" value="ECO:0007669"/>
    <property type="project" value="TreeGrafter"/>
</dbReference>
<comment type="subcellular location">
    <subcellularLocation>
        <location evidence="1">Cytoplasm</location>
    </subcellularLocation>
</comment>
<keyword evidence="5 6" id="KW-0440">LIM domain</keyword>
<dbReference type="OrthoDB" id="5911912at2759"/>
<dbReference type="InterPro" id="IPR050604">
    <property type="entry name" value="PDZ-LIM_domain"/>
</dbReference>
<dbReference type="GO" id="GO:0007507">
    <property type="term" value="P:heart development"/>
    <property type="evidence" value="ECO:0007669"/>
    <property type="project" value="TreeGrafter"/>
</dbReference>
<accession>A0A803Y6H0</accession>
<evidence type="ECO:0000256" key="3">
    <source>
        <dbReference type="ARBA" id="ARBA00022723"/>
    </source>
</evidence>
<feature type="compositionally biased region" description="Basic and acidic residues" evidence="7">
    <location>
        <begin position="292"/>
        <end position="307"/>
    </location>
</feature>
<reference evidence="10" key="3">
    <citation type="submission" date="2025-09" db="UniProtKB">
        <authorList>
            <consortium name="Ensembl"/>
        </authorList>
    </citation>
    <scope>IDENTIFICATION</scope>
</reference>
<dbReference type="CDD" id="cd06753">
    <property type="entry name" value="PDZ_PDLIM-like"/>
    <property type="match status" value="1"/>
</dbReference>
<dbReference type="FunFam" id="2.10.110.10:FF:000020">
    <property type="entry name" value="PDZ and LIM domain protein 5"/>
    <property type="match status" value="1"/>
</dbReference>
<dbReference type="SMART" id="SM00228">
    <property type="entry name" value="PDZ"/>
    <property type="match status" value="1"/>
</dbReference>
<dbReference type="PROSITE" id="PS00478">
    <property type="entry name" value="LIM_DOMAIN_1"/>
    <property type="match status" value="1"/>
</dbReference>
<dbReference type="GO" id="GO:0031941">
    <property type="term" value="C:filamentous actin"/>
    <property type="evidence" value="ECO:0007669"/>
    <property type="project" value="TreeGrafter"/>
</dbReference>
<dbReference type="InterPro" id="IPR001478">
    <property type="entry name" value="PDZ"/>
</dbReference>
<evidence type="ECO:0000259" key="8">
    <source>
        <dbReference type="PROSITE" id="PS50023"/>
    </source>
</evidence>
<dbReference type="PANTHER" id="PTHR24214">
    <property type="entry name" value="PDZ AND LIM DOMAIN PROTEIN ZASP"/>
    <property type="match status" value="1"/>
</dbReference>
<keyword evidence="2" id="KW-0963">Cytoplasm</keyword>
<feature type="region of interest" description="Disordered" evidence="7">
    <location>
        <begin position="289"/>
        <end position="400"/>
    </location>
</feature>
<dbReference type="GO" id="GO:0051371">
    <property type="term" value="F:muscle alpha-actinin binding"/>
    <property type="evidence" value="ECO:0007669"/>
    <property type="project" value="TreeGrafter"/>
</dbReference>
<dbReference type="FunFam" id="2.10.110.10:FF:000014">
    <property type="entry name" value="PDZ and LIM domain protein 5"/>
    <property type="match status" value="1"/>
</dbReference>
<evidence type="ECO:0000313" key="11">
    <source>
        <dbReference type="Proteomes" id="UP000001645"/>
    </source>
</evidence>
<evidence type="ECO:0000313" key="10">
    <source>
        <dbReference type="Ensembl" id="ENSMGAP00000027367.1"/>
    </source>
</evidence>
<organism evidence="10 11">
    <name type="scientific">Meleagris gallopavo</name>
    <name type="common">Wild turkey</name>
    <dbReference type="NCBI Taxonomy" id="9103"/>
    <lineage>
        <taxon>Eukaryota</taxon>
        <taxon>Metazoa</taxon>
        <taxon>Chordata</taxon>
        <taxon>Craniata</taxon>
        <taxon>Vertebrata</taxon>
        <taxon>Euteleostomi</taxon>
        <taxon>Archelosauria</taxon>
        <taxon>Archosauria</taxon>
        <taxon>Dinosauria</taxon>
        <taxon>Saurischia</taxon>
        <taxon>Theropoda</taxon>
        <taxon>Coelurosauria</taxon>
        <taxon>Aves</taxon>
        <taxon>Neognathae</taxon>
        <taxon>Galloanserae</taxon>
        <taxon>Galliformes</taxon>
        <taxon>Phasianidae</taxon>
        <taxon>Meleagridinae</taxon>
        <taxon>Meleagris</taxon>
    </lineage>
</organism>
<evidence type="ECO:0000256" key="4">
    <source>
        <dbReference type="ARBA" id="ARBA00022833"/>
    </source>
</evidence>
<evidence type="ECO:0000256" key="2">
    <source>
        <dbReference type="ARBA" id="ARBA00022490"/>
    </source>
</evidence>
<proteinExistence type="predicted"/>
<dbReference type="FunFam" id="2.30.42.10:FF:000019">
    <property type="entry name" value="LIM domain binding 3 isoform 1"/>
    <property type="match status" value="1"/>
</dbReference>
<evidence type="ECO:0000256" key="5">
    <source>
        <dbReference type="ARBA" id="ARBA00023038"/>
    </source>
</evidence>
<evidence type="ECO:0000256" key="6">
    <source>
        <dbReference type="PROSITE-ProRule" id="PRU00125"/>
    </source>
</evidence>
<keyword evidence="11" id="KW-1185">Reference proteome</keyword>
<dbReference type="PANTHER" id="PTHR24214:SF32">
    <property type="entry name" value="PDZ AND LIM DOMAIN PROTEIN 5"/>
    <property type="match status" value="1"/>
</dbReference>
<dbReference type="SMART" id="SM00132">
    <property type="entry name" value="LIM"/>
    <property type="match status" value="3"/>
</dbReference>
<feature type="region of interest" description="Disordered" evidence="7">
    <location>
        <begin position="166"/>
        <end position="212"/>
    </location>
</feature>
<dbReference type="Gene3D" id="2.10.110.10">
    <property type="entry name" value="Cysteine Rich Protein"/>
    <property type="match status" value="3"/>
</dbReference>
<gene>
    <name evidence="10" type="primary">PDLIM5</name>
</gene>
<dbReference type="GO" id="GO:0001725">
    <property type="term" value="C:stress fiber"/>
    <property type="evidence" value="ECO:0007669"/>
    <property type="project" value="TreeGrafter"/>
</dbReference>
<keyword evidence="3 6" id="KW-0479">Metal-binding</keyword>